<accession>A0A4Y2HHK0</accession>
<dbReference type="EMBL" id="BGPR01001946">
    <property type="protein sequence ID" value="GBM64822.1"/>
    <property type="molecule type" value="Genomic_DNA"/>
</dbReference>
<sequence>MSQSGTSFSIPSGKKDEDGTILPSIMHCLIAAKCYISGPALTNQIYGNHKVTEPDSKVGDSTLPNGKYRECASNGFSKVLQHVAIASNEC</sequence>
<comment type="caution">
    <text evidence="1">The sequence shown here is derived from an EMBL/GenBank/DDBJ whole genome shotgun (WGS) entry which is preliminary data.</text>
</comment>
<gene>
    <name evidence="1" type="ORF">AVEN_178553_1</name>
</gene>
<proteinExistence type="predicted"/>
<name>A0A4Y2HHK0_ARAVE</name>
<evidence type="ECO:0000313" key="2">
    <source>
        <dbReference type="Proteomes" id="UP000499080"/>
    </source>
</evidence>
<dbReference type="Proteomes" id="UP000499080">
    <property type="component" value="Unassembled WGS sequence"/>
</dbReference>
<reference evidence="1 2" key="1">
    <citation type="journal article" date="2019" name="Sci. Rep.">
        <title>Orb-weaving spider Araneus ventricosus genome elucidates the spidroin gene catalogue.</title>
        <authorList>
            <person name="Kono N."/>
            <person name="Nakamura H."/>
            <person name="Ohtoshi R."/>
            <person name="Moran D.A.P."/>
            <person name="Shinohara A."/>
            <person name="Yoshida Y."/>
            <person name="Fujiwara M."/>
            <person name="Mori M."/>
            <person name="Tomita M."/>
            <person name="Arakawa K."/>
        </authorList>
    </citation>
    <scope>NUCLEOTIDE SEQUENCE [LARGE SCALE GENOMIC DNA]</scope>
</reference>
<dbReference type="AlphaFoldDB" id="A0A4Y2HHK0"/>
<keyword evidence="2" id="KW-1185">Reference proteome</keyword>
<organism evidence="1 2">
    <name type="scientific">Araneus ventricosus</name>
    <name type="common">Orbweaver spider</name>
    <name type="synonym">Epeira ventricosa</name>
    <dbReference type="NCBI Taxonomy" id="182803"/>
    <lineage>
        <taxon>Eukaryota</taxon>
        <taxon>Metazoa</taxon>
        <taxon>Ecdysozoa</taxon>
        <taxon>Arthropoda</taxon>
        <taxon>Chelicerata</taxon>
        <taxon>Arachnida</taxon>
        <taxon>Araneae</taxon>
        <taxon>Araneomorphae</taxon>
        <taxon>Entelegynae</taxon>
        <taxon>Araneoidea</taxon>
        <taxon>Araneidae</taxon>
        <taxon>Araneus</taxon>
    </lineage>
</organism>
<protein>
    <submittedName>
        <fullName evidence="1">Uncharacterized protein</fullName>
    </submittedName>
</protein>
<evidence type="ECO:0000313" key="1">
    <source>
        <dbReference type="EMBL" id="GBM64822.1"/>
    </source>
</evidence>